<dbReference type="InterPro" id="IPR045042">
    <property type="entry name" value="YnaI-like"/>
</dbReference>
<dbReference type="Pfam" id="PF21088">
    <property type="entry name" value="MS_channel_1st"/>
    <property type="match status" value="1"/>
</dbReference>
<dbReference type="InterPro" id="IPR010920">
    <property type="entry name" value="LSM_dom_sf"/>
</dbReference>
<reference evidence="7" key="1">
    <citation type="submission" date="2019-09" db="EMBL/GenBank/DDBJ databases">
        <title>Complete genome sequencing of four Arcobacter species reveals a diverse suite of mobile elements.</title>
        <authorList>
            <person name="Miller W.G."/>
            <person name="Yee E."/>
            <person name="Bono J.L."/>
        </authorList>
    </citation>
    <scope>NUCLEOTIDE SEQUENCE [LARGE SCALE GENOMIC DNA]</scope>
    <source>
        <strain evidence="7">LMG 26638</strain>
    </source>
</reference>
<keyword evidence="8" id="KW-1185">Reference proteome</keyword>
<dbReference type="InterPro" id="IPR049142">
    <property type="entry name" value="MS_channel_1st"/>
</dbReference>
<dbReference type="SUPFAM" id="SSF82689">
    <property type="entry name" value="Mechanosensitive channel protein MscS (YggB), C-terminal domain"/>
    <property type="match status" value="1"/>
</dbReference>
<dbReference type="AlphaFoldDB" id="A0A5C2H977"/>
<dbReference type="PROSITE" id="PS01246">
    <property type="entry name" value="UPF0003"/>
    <property type="match status" value="1"/>
</dbReference>
<sequence length="646" mass="74792">MLNQKYYLFLLSIIFPILLVAQNTELEPVKLIKKDEQTITSTQEETPSNETTEANQTLEVSASDDIDKQLEQQNKLLDEVVQNINSEKYLEIYNNTKKYNEDINFLTNRININKKLNNTLAVKRDELKLIYIKEKLNYENTLKSIIIAKQEYKDKKYFIDLLNKNLDSLSQVNFEEYKVLYESEKKVDNRISNQFVENYIDAYNQTNTQQFVLTYLLENMSVYRPTNFIIDEFNLQYLVDKIDSVKGVSFVSKLTSYYLKFSIGEIVVVLFIIVFFRFLNKYIISLLANFISRVFVKVKDEDSESIRQYLRMSIDSPLKYALYTLSIHISVFILVKDEELINTLLPWINTVYIAILTWAIYAIINNSINIYAHTLLEKYPNVRKEMIVFLLRIVKIILIMLVLLFLLSQLGIDIKAIAASLGVGGIAVALASKDTLANFFGSLNIMTDNSFSQGDWIKTPDIEGTVVDIRMRTTRIRTFDNAMITIPNSQLANSHIMNWSKRVVGRRIKMSLGITYESKMSDIKNLKEDILDMLKNHPDIATDFNTHITRTKAFEVAKKEDLKGIKNTLLVYIDEFAGSSINILIYCFSKSPAWEEWLITKEDVLIKIAQLVEKNNCEFAYPTQAIAIKNPLEIASMQEQKISKEI</sequence>
<dbReference type="Pfam" id="PF21082">
    <property type="entry name" value="MS_channel_3rd"/>
    <property type="match status" value="1"/>
</dbReference>
<dbReference type="OrthoDB" id="9775207at2"/>
<dbReference type="Gene3D" id="3.30.70.100">
    <property type="match status" value="1"/>
</dbReference>
<dbReference type="InterPro" id="IPR049278">
    <property type="entry name" value="MS_channel_C"/>
</dbReference>
<evidence type="ECO:0000256" key="3">
    <source>
        <dbReference type="ARBA" id="ARBA00022475"/>
    </source>
</evidence>
<dbReference type="RefSeq" id="WP_130232731.1">
    <property type="nucleotide sequence ID" value="NZ_BMEF01000002.1"/>
</dbReference>
<evidence type="ECO:0000313" key="8">
    <source>
        <dbReference type="Proteomes" id="UP000322726"/>
    </source>
</evidence>
<dbReference type="Proteomes" id="UP000322726">
    <property type="component" value="Chromosome"/>
</dbReference>
<accession>A0A5C2H977</accession>
<dbReference type="Pfam" id="PF00924">
    <property type="entry name" value="MS_channel_2nd"/>
    <property type="match status" value="1"/>
</dbReference>
<reference evidence="7" key="2">
    <citation type="submission" date="2019-09" db="EMBL/GenBank/DDBJ databases">
        <title>Taxonomic note: a critical rebuttal of the proposed division of the genus Arcobacter into six genera, emended descriptions of Arcobacter anaerophilus and the genus Arcobacter, and an assessment of genus-level boundaries for Epsilonproteobacteria using in silico genomic comparator tools.</title>
        <authorList>
            <person name="On S.L.W."/>
            <person name="Miller W.G."/>
            <person name="Biggs P."/>
            <person name="Cornelius A."/>
            <person name="Vandamme P."/>
        </authorList>
    </citation>
    <scope>NUCLEOTIDE SEQUENCE [LARGE SCALE GENOMIC DNA]</scope>
    <source>
        <strain evidence="7">LMG 26638</strain>
    </source>
</reference>
<dbReference type="SUPFAM" id="SSF50182">
    <property type="entry name" value="Sm-like ribonucleoproteins"/>
    <property type="match status" value="1"/>
</dbReference>
<organism evidence="7 8">
    <name type="scientific">Malaciobacter pacificus</name>
    <dbReference type="NCBI Taxonomy" id="1080223"/>
    <lineage>
        <taxon>Bacteria</taxon>
        <taxon>Pseudomonadati</taxon>
        <taxon>Campylobacterota</taxon>
        <taxon>Epsilonproteobacteria</taxon>
        <taxon>Campylobacterales</taxon>
        <taxon>Arcobacteraceae</taxon>
        <taxon>Malaciobacter</taxon>
    </lineage>
</organism>
<evidence type="ECO:0000313" key="7">
    <source>
        <dbReference type="EMBL" id="QEP33776.1"/>
    </source>
</evidence>
<name>A0A5C2H977_9BACT</name>
<dbReference type="PANTHER" id="PTHR43634">
    <property type="entry name" value="OW CONDUCTANCE MECHANOSENSITIVE CHANNEL"/>
    <property type="match status" value="1"/>
</dbReference>
<evidence type="ECO:0000256" key="5">
    <source>
        <dbReference type="ARBA" id="ARBA00022989"/>
    </source>
</evidence>
<dbReference type="InterPro" id="IPR006685">
    <property type="entry name" value="MscS_channel_2nd"/>
</dbReference>
<keyword evidence="6" id="KW-0472">Membrane</keyword>
<proteinExistence type="inferred from homology"/>
<dbReference type="InterPro" id="IPR011066">
    <property type="entry name" value="MscS_channel_C_sf"/>
</dbReference>
<dbReference type="GO" id="GO:0008381">
    <property type="term" value="F:mechanosensitive monoatomic ion channel activity"/>
    <property type="evidence" value="ECO:0007669"/>
    <property type="project" value="UniProtKB-ARBA"/>
</dbReference>
<protein>
    <submittedName>
        <fullName evidence="7">Mechanosensitive ion channel family protein</fullName>
    </submittedName>
</protein>
<evidence type="ECO:0000256" key="1">
    <source>
        <dbReference type="ARBA" id="ARBA00004651"/>
    </source>
</evidence>
<dbReference type="PANTHER" id="PTHR43634:SF2">
    <property type="entry name" value="LOW CONDUCTANCE MECHANOSENSITIVE CHANNEL YNAI"/>
    <property type="match status" value="1"/>
</dbReference>
<dbReference type="GO" id="GO:0005886">
    <property type="term" value="C:plasma membrane"/>
    <property type="evidence" value="ECO:0007669"/>
    <property type="project" value="UniProtKB-SubCell"/>
</dbReference>
<evidence type="ECO:0000256" key="2">
    <source>
        <dbReference type="ARBA" id="ARBA00008017"/>
    </source>
</evidence>
<keyword evidence="3" id="KW-1003">Cell membrane</keyword>
<dbReference type="InterPro" id="IPR006686">
    <property type="entry name" value="MscS_channel_CS"/>
</dbReference>
<dbReference type="SUPFAM" id="SSF82861">
    <property type="entry name" value="Mechanosensitive channel protein MscS (YggB), transmembrane region"/>
    <property type="match status" value="1"/>
</dbReference>
<comment type="subcellular location">
    <subcellularLocation>
        <location evidence="1">Cell membrane</location>
        <topology evidence="1">Multi-pass membrane protein</topology>
    </subcellularLocation>
</comment>
<dbReference type="InterPro" id="IPR023408">
    <property type="entry name" value="MscS_beta-dom_sf"/>
</dbReference>
<keyword evidence="4" id="KW-0812">Transmembrane</keyword>
<dbReference type="KEGG" id="apai:APAC_0627"/>
<comment type="similarity">
    <text evidence="2">Belongs to the MscS (TC 1.A.23) family.</text>
</comment>
<gene>
    <name evidence="7" type="ORF">APAC_0627</name>
</gene>
<evidence type="ECO:0000256" key="4">
    <source>
        <dbReference type="ARBA" id="ARBA00022692"/>
    </source>
</evidence>
<dbReference type="EMBL" id="CP035928">
    <property type="protein sequence ID" value="QEP33776.1"/>
    <property type="molecule type" value="Genomic_DNA"/>
</dbReference>
<keyword evidence="5" id="KW-1133">Transmembrane helix</keyword>
<dbReference type="Gene3D" id="2.30.30.60">
    <property type="match status" value="1"/>
</dbReference>
<evidence type="ECO:0000256" key="6">
    <source>
        <dbReference type="ARBA" id="ARBA00023136"/>
    </source>
</evidence>
<dbReference type="InterPro" id="IPR011014">
    <property type="entry name" value="MscS_channel_TM-2"/>
</dbReference>
<dbReference type="Gene3D" id="1.10.287.1260">
    <property type="match status" value="1"/>
</dbReference>